<keyword evidence="7" id="KW-0418">Kinase</keyword>
<comment type="subcellular location">
    <subcellularLocation>
        <location evidence="1">Cytoplasm</location>
    </subcellularLocation>
</comment>
<protein>
    <submittedName>
        <fullName evidence="9">PTS mannose/fructose/sorbose transporter subunit IIB</fullName>
    </submittedName>
</protein>
<evidence type="ECO:0000259" key="8">
    <source>
        <dbReference type="PROSITE" id="PS51101"/>
    </source>
</evidence>
<evidence type="ECO:0000256" key="1">
    <source>
        <dbReference type="ARBA" id="ARBA00004496"/>
    </source>
</evidence>
<keyword evidence="4" id="KW-0762">Sugar transport</keyword>
<keyword evidence="10" id="KW-1185">Reference proteome</keyword>
<sequence length="157" mass="17880">MKNIVLVRIDDRLIHGQIMTQWSRLYSPTEIMVVDDETCRDSFMTEVLLMAVPKEFKAVVADVDRAAEYLLQEAGEERILMLVKVPETVEALVDRGVDIRALNVGGMCKRAGRSTLYRNISSSPAENETLLRLQKRGVRVYVQVVPEDKEMEIDKVL</sequence>
<evidence type="ECO:0000256" key="3">
    <source>
        <dbReference type="ARBA" id="ARBA00022490"/>
    </source>
</evidence>
<comment type="caution">
    <text evidence="9">The sequence shown here is derived from an EMBL/GenBank/DDBJ whole genome shotgun (WGS) entry which is preliminary data.</text>
</comment>
<organism evidence="9 10">
    <name type="scientific">Anaerotruncus massiliensis</name>
    <name type="common">ex Liu et al. 2021</name>
    <dbReference type="NCBI Taxonomy" id="2321404"/>
    <lineage>
        <taxon>Bacteria</taxon>
        <taxon>Bacillati</taxon>
        <taxon>Bacillota</taxon>
        <taxon>Clostridia</taxon>
        <taxon>Eubacteriales</taxon>
        <taxon>Oscillospiraceae</taxon>
        <taxon>Anaerotruncus</taxon>
    </lineage>
</organism>
<dbReference type="GO" id="GO:0008982">
    <property type="term" value="F:protein-N(PI)-phosphohistidine-sugar phosphotransferase activity"/>
    <property type="evidence" value="ECO:0007669"/>
    <property type="project" value="InterPro"/>
</dbReference>
<dbReference type="SUPFAM" id="SSF52728">
    <property type="entry name" value="PTS IIb component"/>
    <property type="match status" value="1"/>
</dbReference>
<keyword evidence="3" id="KW-0963">Cytoplasm</keyword>
<dbReference type="Proteomes" id="UP000276301">
    <property type="component" value="Unassembled WGS sequence"/>
</dbReference>
<dbReference type="GO" id="GO:0005737">
    <property type="term" value="C:cytoplasm"/>
    <property type="evidence" value="ECO:0007669"/>
    <property type="project" value="UniProtKB-SubCell"/>
</dbReference>
<evidence type="ECO:0000313" key="10">
    <source>
        <dbReference type="Proteomes" id="UP000276301"/>
    </source>
</evidence>
<dbReference type="GO" id="GO:0016301">
    <property type="term" value="F:kinase activity"/>
    <property type="evidence" value="ECO:0007669"/>
    <property type="project" value="UniProtKB-KW"/>
</dbReference>
<keyword evidence="2" id="KW-0813">Transport</keyword>
<dbReference type="AlphaFoldDB" id="A0A498CRJ3"/>
<dbReference type="InterPro" id="IPR004720">
    <property type="entry name" value="PTS_IIB_sorbose-sp"/>
</dbReference>
<evidence type="ECO:0000256" key="6">
    <source>
        <dbReference type="ARBA" id="ARBA00022683"/>
    </source>
</evidence>
<evidence type="ECO:0000256" key="5">
    <source>
        <dbReference type="ARBA" id="ARBA00022679"/>
    </source>
</evidence>
<dbReference type="RefSeq" id="WP_121585942.1">
    <property type="nucleotide sequence ID" value="NZ_RCHT01000001.1"/>
</dbReference>
<dbReference type="Gene3D" id="3.40.35.10">
    <property type="entry name" value="Phosphotransferase system, sorbose subfamily IIB component"/>
    <property type="match status" value="1"/>
</dbReference>
<accession>A0A498CRJ3</accession>
<name>A0A498CRJ3_9FIRM</name>
<dbReference type="GO" id="GO:0009401">
    <property type="term" value="P:phosphoenolpyruvate-dependent sugar phosphotransferase system"/>
    <property type="evidence" value="ECO:0007669"/>
    <property type="project" value="UniProtKB-KW"/>
</dbReference>
<evidence type="ECO:0000256" key="4">
    <source>
        <dbReference type="ARBA" id="ARBA00022597"/>
    </source>
</evidence>
<evidence type="ECO:0000256" key="2">
    <source>
        <dbReference type="ARBA" id="ARBA00022448"/>
    </source>
</evidence>
<gene>
    <name evidence="9" type="ORF">D4A47_02150</name>
</gene>
<dbReference type="PROSITE" id="PS51101">
    <property type="entry name" value="PTS_EIIB_TYPE_4"/>
    <property type="match status" value="1"/>
</dbReference>
<evidence type="ECO:0000256" key="7">
    <source>
        <dbReference type="ARBA" id="ARBA00022777"/>
    </source>
</evidence>
<reference evidence="9 10" key="1">
    <citation type="submission" date="2018-10" db="EMBL/GenBank/DDBJ databases">
        <title>Anaerotruncus faecis sp. nov., isolated from human feces.</title>
        <authorList>
            <person name="Wang Y.-J."/>
        </authorList>
    </citation>
    <scope>NUCLEOTIDE SEQUENCE [LARGE SCALE GENOMIC DNA]</scope>
    <source>
        <strain evidence="9 10">22A2-44</strain>
    </source>
</reference>
<keyword evidence="5" id="KW-0808">Transferase</keyword>
<dbReference type="Pfam" id="PF03830">
    <property type="entry name" value="PTSIIB_sorb"/>
    <property type="match status" value="1"/>
</dbReference>
<dbReference type="InterPro" id="IPR036667">
    <property type="entry name" value="PTS_IIB_sorbose-sp_sf"/>
</dbReference>
<dbReference type="EMBL" id="RCHT01000001">
    <property type="protein sequence ID" value="RLL14806.1"/>
    <property type="molecule type" value="Genomic_DNA"/>
</dbReference>
<keyword evidence="6" id="KW-0598">Phosphotransferase system</keyword>
<evidence type="ECO:0000313" key="9">
    <source>
        <dbReference type="EMBL" id="RLL14806.1"/>
    </source>
</evidence>
<feature type="domain" description="PTS EIIB type-4" evidence="8">
    <location>
        <begin position="1"/>
        <end position="157"/>
    </location>
</feature>
<proteinExistence type="predicted"/>